<dbReference type="NCBIfam" id="TIGR01961">
    <property type="entry name" value="NuoC_fam"/>
    <property type="match status" value="1"/>
</dbReference>
<dbReference type="InterPro" id="IPR001268">
    <property type="entry name" value="NADH_UbQ_OxRdtase_30kDa_su"/>
</dbReference>
<dbReference type="GO" id="GO:0008137">
    <property type="term" value="F:NADH dehydrogenase (ubiquinone) activity"/>
    <property type="evidence" value="ECO:0007669"/>
    <property type="project" value="InterPro"/>
</dbReference>
<feature type="domain" description="NADH:ubiquinone oxidoreductase 30kDa subunit" evidence="3">
    <location>
        <begin position="28"/>
        <end position="144"/>
    </location>
</feature>
<accession>A0A2P8C609</accession>
<organism evidence="5 6">
    <name type="scientific">Prolixibacter denitrificans</name>
    <dbReference type="NCBI Taxonomy" id="1541063"/>
    <lineage>
        <taxon>Bacteria</taxon>
        <taxon>Pseudomonadati</taxon>
        <taxon>Bacteroidota</taxon>
        <taxon>Bacteroidia</taxon>
        <taxon>Marinilabiliales</taxon>
        <taxon>Prolixibacteraceae</taxon>
        <taxon>Prolixibacter</taxon>
    </lineage>
</organism>
<evidence type="ECO:0000256" key="2">
    <source>
        <dbReference type="ARBA" id="ARBA00022448"/>
    </source>
</evidence>
<name>A0A2P8C609_9BACT</name>
<sequence length="151" mass="18273">MTKEELKSYLEKTFPGMTQEENIDFPVLWVEKDQIFEVAKKLKEDEATKFDFLFDETAIDWQTHFEMVYHMTSTTYRHDLEIKVKLEDRDHAELPSVEPLWKAAEMYENEIWDLFGIRFSGHPHLRRIFMSNEWKGYPLRKDYQDDDVISL</sequence>
<keyword evidence="7" id="KW-1185">Reference proteome</keyword>
<comment type="similarity">
    <text evidence="1">Belongs to the complex I 30 kDa subunit family.</text>
</comment>
<reference evidence="4 7" key="2">
    <citation type="submission" date="2019-10" db="EMBL/GenBank/DDBJ databases">
        <title>Prolixibacter strains distinguished by the presence of nitrate reductase genes were adept at nitrate-dependent anaerobic corrosion of metallic iron and carbon steel.</title>
        <authorList>
            <person name="Iino T."/>
            <person name="Shono N."/>
            <person name="Ito K."/>
            <person name="Nakamura R."/>
            <person name="Sueoka K."/>
            <person name="Harayama S."/>
            <person name="Ohkuma M."/>
        </authorList>
    </citation>
    <scope>NUCLEOTIDE SEQUENCE [LARGE SCALE GENOMIC DNA]</scope>
    <source>
        <strain evidence="4 7">MIC1-1</strain>
    </source>
</reference>
<evidence type="ECO:0000313" key="5">
    <source>
        <dbReference type="EMBL" id="PSK80394.1"/>
    </source>
</evidence>
<dbReference type="PANTHER" id="PTHR10884">
    <property type="entry name" value="NADH DEHYDROGENASE UBIQUINONE IRON-SULFUR PROTEIN 3"/>
    <property type="match status" value="1"/>
</dbReference>
<gene>
    <name evidence="4" type="primary">nuoC</name>
    <name evidence="5" type="ORF">CLV93_11738</name>
    <name evidence="4" type="ORF">JCM18694_33470</name>
</gene>
<dbReference type="PANTHER" id="PTHR10884:SF14">
    <property type="entry name" value="NADH DEHYDROGENASE [UBIQUINONE] IRON-SULFUR PROTEIN 3, MITOCHONDRIAL"/>
    <property type="match status" value="1"/>
</dbReference>
<comment type="caution">
    <text evidence="5">The sequence shown here is derived from an EMBL/GenBank/DDBJ whole genome shotgun (WGS) entry which is preliminary data.</text>
</comment>
<dbReference type="InterPro" id="IPR010218">
    <property type="entry name" value="NADH_DH_suC"/>
</dbReference>
<evidence type="ECO:0000313" key="4">
    <source>
        <dbReference type="EMBL" id="GET23101.1"/>
    </source>
</evidence>
<evidence type="ECO:0000313" key="6">
    <source>
        <dbReference type="Proteomes" id="UP000240621"/>
    </source>
</evidence>
<dbReference type="Proteomes" id="UP000240621">
    <property type="component" value="Unassembled WGS sequence"/>
</dbReference>
<dbReference type="GO" id="GO:0016651">
    <property type="term" value="F:oxidoreductase activity, acting on NAD(P)H"/>
    <property type="evidence" value="ECO:0007669"/>
    <property type="project" value="InterPro"/>
</dbReference>
<reference evidence="5 6" key="1">
    <citation type="submission" date="2018-03" db="EMBL/GenBank/DDBJ databases">
        <title>Genomic Encyclopedia of Archaeal and Bacterial Type Strains, Phase II (KMG-II): from individual species to whole genera.</title>
        <authorList>
            <person name="Goeker M."/>
        </authorList>
    </citation>
    <scope>NUCLEOTIDE SEQUENCE [LARGE SCALE GENOMIC DNA]</scope>
    <source>
        <strain evidence="5 6">DSM 27267</strain>
    </source>
</reference>
<proteinExistence type="inferred from homology"/>
<evidence type="ECO:0000256" key="1">
    <source>
        <dbReference type="ARBA" id="ARBA00007569"/>
    </source>
</evidence>
<dbReference type="Pfam" id="PF00329">
    <property type="entry name" value="Complex1_30kDa"/>
    <property type="match status" value="1"/>
</dbReference>
<dbReference type="InterPro" id="IPR037232">
    <property type="entry name" value="NADH_quin_OxRdtase_su_C/D-like"/>
</dbReference>
<dbReference type="Proteomes" id="UP000396862">
    <property type="component" value="Unassembled WGS sequence"/>
</dbReference>
<evidence type="ECO:0000313" key="7">
    <source>
        <dbReference type="Proteomes" id="UP000396862"/>
    </source>
</evidence>
<dbReference type="Gene3D" id="3.30.460.80">
    <property type="entry name" value="NADH:ubiquinone oxidoreductase, 30kDa subunit"/>
    <property type="match status" value="1"/>
</dbReference>
<dbReference type="EMBL" id="BLAU01000001">
    <property type="protein sequence ID" value="GET23101.1"/>
    <property type="molecule type" value="Genomic_DNA"/>
</dbReference>
<dbReference type="EMBL" id="PYGC01000017">
    <property type="protein sequence ID" value="PSK80394.1"/>
    <property type="molecule type" value="Genomic_DNA"/>
</dbReference>
<protein>
    <submittedName>
        <fullName evidence="5">NADH-quinone oxidoreductase subunit C</fullName>
    </submittedName>
</protein>
<dbReference type="AlphaFoldDB" id="A0A2P8C609"/>
<dbReference type="SUPFAM" id="SSF143243">
    <property type="entry name" value="Nqo5-like"/>
    <property type="match status" value="1"/>
</dbReference>
<dbReference type="OrthoDB" id="9803286at2"/>
<evidence type="ECO:0000259" key="3">
    <source>
        <dbReference type="Pfam" id="PF00329"/>
    </source>
</evidence>
<keyword evidence="2" id="KW-0813">Transport</keyword>
<dbReference type="RefSeq" id="WP_106543888.1">
    <property type="nucleotide sequence ID" value="NZ_BLAU01000001.1"/>
</dbReference>